<dbReference type="Proteomes" id="UP000037460">
    <property type="component" value="Unassembled WGS sequence"/>
</dbReference>
<dbReference type="EMBL" id="JWZX01000934">
    <property type="protein sequence ID" value="KOO35250.1"/>
    <property type="molecule type" value="Genomic_DNA"/>
</dbReference>
<comment type="caution">
    <text evidence="3">The sequence shown here is derived from an EMBL/GenBank/DDBJ whole genome shotgun (WGS) entry which is preliminary data.</text>
</comment>
<feature type="repeat" description="ARM" evidence="1">
    <location>
        <begin position="17"/>
        <end position="61"/>
    </location>
</feature>
<dbReference type="PANTHER" id="PTHR23315:SF7">
    <property type="entry name" value="U-BOX DOMAIN-CONTAINING PROTEIN 4"/>
    <property type="match status" value="1"/>
</dbReference>
<dbReference type="SUPFAM" id="SSF48371">
    <property type="entry name" value="ARM repeat"/>
    <property type="match status" value="1"/>
</dbReference>
<dbReference type="Pfam" id="PF00514">
    <property type="entry name" value="Arm"/>
    <property type="match status" value="1"/>
</dbReference>
<protein>
    <submittedName>
        <fullName evidence="3">Ubiquitin-protein pub2</fullName>
    </submittedName>
</protein>
<dbReference type="PANTHER" id="PTHR23315">
    <property type="entry name" value="U BOX DOMAIN-CONTAINING"/>
    <property type="match status" value="1"/>
</dbReference>
<evidence type="ECO:0000256" key="2">
    <source>
        <dbReference type="SAM" id="MobiDB-lite"/>
    </source>
</evidence>
<name>A0A0M0K8U6_9EUKA</name>
<sequence length="286" mass="30355">MLANRSAENRLVIAAAGAILPLVQLLGDGRNVNKSQVRAAAALSDLARGSECKQQIVAAGGVEPLVKMLGASSAHKKHASCALWGLTSEPMFCKAVTEAAAIAPLVLLLKSKSEAQGYAAAALCNLAGDPSAARQISEDGAIEPLIAISHGPENWLRKQAVGILQLLNVDAPQPDRTFAIKIPVQKSYFQTLEAQAAEELAEKRANGETNPTIKGRGWDSCHANPRLQVESLQHLLFSPRFKSKATKMGFAIHDRSYRAPGTPGSPPTPTTAPSELLGTYGYDRPH</sequence>
<gene>
    <name evidence="3" type="ORF">Ctob_010011</name>
</gene>
<dbReference type="InterPro" id="IPR011989">
    <property type="entry name" value="ARM-like"/>
</dbReference>
<dbReference type="AlphaFoldDB" id="A0A0M0K8U6"/>
<evidence type="ECO:0000313" key="3">
    <source>
        <dbReference type="EMBL" id="KOO35250.1"/>
    </source>
</evidence>
<feature type="region of interest" description="Disordered" evidence="2">
    <location>
        <begin position="255"/>
        <end position="286"/>
    </location>
</feature>
<proteinExistence type="predicted"/>
<reference evidence="4" key="1">
    <citation type="journal article" date="2015" name="PLoS Genet.">
        <title>Genome Sequence and Transcriptome Analyses of Chrysochromulina tobin: Metabolic Tools for Enhanced Algal Fitness in the Prominent Order Prymnesiales (Haptophyceae).</title>
        <authorList>
            <person name="Hovde B.T."/>
            <person name="Deodato C.R."/>
            <person name="Hunsperger H.M."/>
            <person name="Ryken S.A."/>
            <person name="Yost W."/>
            <person name="Jha R.K."/>
            <person name="Patterson J."/>
            <person name="Monnat R.J. Jr."/>
            <person name="Barlow S.B."/>
            <person name="Starkenburg S.R."/>
            <person name="Cattolico R.A."/>
        </authorList>
    </citation>
    <scope>NUCLEOTIDE SEQUENCE</scope>
    <source>
        <strain evidence="4">CCMP291</strain>
    </source>
</reference>
<evidence type="ECO:0000256" key="1">
    <source>
        <dbReference type="PROSITE-ProRule" id="PRU00259"/>
    </source>
</evidence>
<accession>A0A0M0K8U6</accession>
<dbReference type="PROSITE" id="PS50176">
    <property type="entry name" value="ARM_REPEAT"/>
    <property type="match status" value="2"/>
</dbReference>
<dbReference type="InterPro" id="IPR016024">
    <property type="entry name" value="ARM-type_fold"/>
</dbReference>
<dbReference type="Gene3D" id="1.25.10.10">
    <property type="entry name" value="Leucine-rich Repeat Variant"/>
    <property type="match status" value="2"/>
</dbReference>
<dbReference type="SMART" id="SM00185">
    <property type="entry name" value="ARM"/>
    <property type="match status" value="4"/>
</dbReference>
<dbReference type="InterPro" id="IPR000225">
    <property type="entry name" value="Armadillo"/>
</dbReference>
<keyword evidence="4" id="KW-1185">Reference proteome</keyword>
<feature type="repeat" description="ARM" evidence="1">
    <location>
        <begin position="100"/>
        <end position="141"/>
    </location>
</feature>
<evidence type="ECO:0000313" key="4">
    <source>
        <dbReference type="Proteomes" id="UP000037460"/>
    </source>
</evidence>
<dbReference type="OrthoDB" id="7537227at2759"/>
<organism evidence="3 4">
    <name type="scientific">Chrysochromulina tobinii</name>
    <dbReference type="NCBI Taxonomy" id="1460289"/>
    <lineage>
        <taxon>Eukaryota</taxon>
        <taxon>Haptista</taxon>
        <taxon>Haptophyta</taxon>
        <taxon>Prymnesiophyceae</taxon>
        <taxon>Prymnesiales</taxon>
        <taxon>Chrysochromulinaceae</taxon>
        <taxon>Chrysochromulina</taxon>
    </lineage>
</organism>